<accession>X1J594</accession>
<protein>
    <submittedName>
        <fullName evidence="1">Uncharacterized protein</fullName>
    </submittedName>
</protein>
<reference evidence="1" key="1">
    <citation type="journal article" date="2014" name="Front. Microbiol.">
        <title>High frequency of phylogenetically diverse reductive dehalogenase-homologous genes in deep subseafloor sedimentary metagenomes.</title>
        <authorList>
            <person name="Kawai M."/>
            <person name="Futagami T."/>
            <person name="Toyoda A."/>
            <person name="Takaki Y."/>
            <person name="Nishi S."/>
            <person name="Hori S."/>
            <person name="Arai W."/>
            <person name="Tsubouchi T."/>
            <person name="Morono Y."/>
            <person name="Uchiyama I."/>
            <person name="Ito T."/>
            <person name="Fujiyama A."/>
            <person name="Inagaki F."/>
            <person name="Takami H."/>
        </authorList>
    </citation>
    <scope>NUCLEOTIDE SEQUENCE</scope>
    <source>
        <strain evidence="1">Expedition CK06-06</strain>
    </source>
</reference>
<comment type="caution">
    <text evidence="1">The sequence shown here is derived from an EMBL/GenBank/DDBJ whole genome shotgun (WGS) entry which is preliminary data.</text>
</comment>
<gene>
    <name evidence="1" type="ORF">S03H2_62282</name>
</gene>
<dbReference type="AlphaFoldDB" id="X1J594"/>
<feature type="non-terminal residue" evidence="1">
    <location>
        <position position="1"/>
    </location>
</feature>
<proteinExistence type="predicted"/>
<dbReference type="EMBL" id="BARU01040272">
    <property type="protein sequence ID" value="GAH89152.1"/>
    <property type="molecule type" value="Genomic_DNA"/>
</dbReference>
<name>X1J594_9ZZZZ</name>
<organism evidence="1">
    <name type="scientific">marine sediment metagenome</name>
    <dbReference type="NCBI Taxonomy" id="412755"/>
    <lineage>
        <taxon>unclassified sequences</taxon>
        <taxon>metagenomes</taxon>
        <taxon>ecological metagenomes</taxon>
    </lineage>
</organism>
<evidence type="ECO:0000313" key="1">
    <source>
        <dbReference type="EMBL" id="GAH89152.1"/>
    </source>
</evidence>
<sequence length="29" mass="3354">HYRVTDLFAINRMLGESVGKITKYEVKNA</sequence>